<evidence type="ECO:0000256" key="2">
    <source>
        <dbReference type="ARBA" id="ARBA00022475"/>
    </source>
</evidence>
<evidence type="ECO:0000256" key="3">
    <source>
        <dbReference type="ARBA" id="ARBA00022692"/>
    </source>
</evidence>
<evidence type="ECO:0000256" key="6">
    <source>
        <dbReference type="RuleBase" id="RU366058"/>
    </source>
</evidence>
<dbReference type="EMBL" id="CP001087">
    <property type="protein sequence ID" value="ACN16494.1"/>
    <property type="molecule type" value="Genomic_DNA"/>
</dbReference>
<dbReference type="KEGG" id="dat:HRM2_34190"/>
<dbReference type="Pfam" id="PF09335">
    <property type="entry name" value="VTT_dom"/>
    <property type="match status" value="1"/>
</dbReference>
<dbReference type="InterPro" id="IPR015414">
    <property type="entry name" value="TMEM64"/>
</dbReference>
<keyword evidence="4 6" id="KW-1133">Transmembrane helix</keyword>
<comment type="similarity">
    <text evidence="6">Belongs to the TVP38/TMEM64 family.</text>
</comment>
<feature type="transmembrane region" description="Helical" evidence="6">
    <location>
        <begin position="63"/>
        <end position="88"/>
    </location>
</feature>
<sequence length="242" mass="26671">MNRCPPESDLCAPQHDHGSRRLIQPLCIGLILLLLPLLVQSLDGHAFFLKISDVIGSIQNRAYGTPLAMLVYLLVGGLFISLGVPRLWISAGAGAIFNPWLGTVIAMGASLVGAATLFQVGRRFLSPGRWEFLENRLGKYRSAFQQRAFLWVLYARLFPLSNSTLVSLFSGYCKIGFVPYLTGSLIGFTPLTIIMCLFGSGSTHDNGKLFYFILGFILIALLHLLTLILKRFLPMTAPKIPQ</sequence>
<evidence type="ECO:0000313" key="8">
    <source>
        <dbReference type="EMBL" id="ACN16494.1"/>
    </source>
</evidence>
<feature type="domain" description="VTT" evidence="7">
    <location>
        <begin position="84"/>
        <end position="200"/>
    </location>
</feature>
<reference evidence="8 9" key="1">
    <citation type="journal article" date="2009" name="Environ. Microbiol.">
        <title>Genome sequence of Desulfobacterium autotrophicum HRM2, a marine sulfate reducer oxidizing organic carbon completely to carbon dioxide.</title>
        <authorList>
            <person name="Strittmatter A.W."/>
            <person name="Liesegang H."/>
            <person name="Rabus R."/>
            <person name="Decker I."/>
            <person name="Amann J."/>
            <person name="Andres S."/>
            <person name="Henne A."/>
            <person name="Fricke W.F."/>
            <person name="Martinez-Arias R."/>
            <person name="Bartels D."/>
            <person name="Goesmann A."/>
            <person name="Krause L."/>
            <person name="Puehler A."/>
            <person name="Klenk H.P."/>
            <person name="Richter M."/>
            <person name="Schuler M."/>
            <person name="Gloeckner F.O."/>
            <person name="Meyerdierks A."/>
            <person name="Gottschalk G."/>
            <person name="Amann R."/>
        </authorList>
    </citation>
    <scope>NUCLEOTIDE SEQUENCE [LARGE SCALE GENOMIC DNA]</scope>
    <source>
        <strain evidence="9">ATCC 43914 / DSM 3382 / HRM2</strain>
    </source>
</reference>
<keyword evidence="3 6" id="KW-0812">Transmembrane</keyword>
<dbReference type="RefSeq" id="WP_015905255.1">
    <property type="nucleotide sequence ID" value="NC_012108.1"/>
</dbReference>
<dbReference type="eggNOG" id="COG0398">
    <property type="taxonomic scope" value="Bacteria"/>
</dbReference>
<evidence type="ECO:0000256" key="4">
    <source>
        <dbReference type="ARBA" id="ARBA00022989"/>
    </source>
</evidence>
<comment type="subcellular location">
    <subcellularLocation>
        <location evidence="1 6">Cell membrane</location>
        <topology evidence="1 6">Multi-pass membrane protein</topology>
    </subcellularLocation>
</comment>
<dbReference type="STRING" id="177437.HRM2_34190"/>
<keyword evidence="5 6" id="KW-0472">Membrane</keyword>
<dbReference type="GO" id="GO:0005886">
    <property type="term" value="C:plasma membrane"/>
    <property type="evidence" value="ECO:0007669"/>
    <property type="project" value="UniProtKB-SubCell"/>
</dbReference>
<protein>
    <recommendedName>
        <fullName evidence="6">TVP38/TMEM64 family membrane protein</fullName>
    </recommendedName>
</protein>
<name>C0QMH7_DESAH</name>
<dbReference type="InterPro" id="IPR032816">
    <property type="entry name" value="VTT_dom"/>
</dbReference>
<dbReference type="AlphaFoldDB" id="C0QMH7"/>
<feature type="transmembrane region" description="Helical" evidence="6">
    <location>
        <begin position="177"/>
        <end position="197"/>
    </location>
</feature>
<dbReference type="OrthoDB" id="7348996at2"/>
<evidence type="ECO:0000256" key="5">
    <source>
        <dbReference type="ARBA" id="ARBA00023136"/>
    </source>
</evidence>
<feature type="transmembrane region" description="Helical" evidence="6">
    <location>
        <begin position="209"/>
        <end position="229"/>
    </location>
</feature>
<proteinExistence type="inferred from homology"/>
<dbReference type="PANTHER" id="PTHR12677">
    <property type="entry name" value="GOLGI APPARATUS MEMBRANE PROTEIN TVP38-RELATED"/>
    <property type="match status" value="1"/>
</dbReference>
<accession>C0QMH7</accession>
<organism evidence="8 9">
    <name type="scientific">Desulforapulum autotrophicum (strain ATCC 43914 / DSM 3382 / VKM B-1955 / HRM2)</name>
    <name type="common">Desulfobacterium autotrophicum</name>
    <dbReference type="NCBI Taxonomy" id="177437"/>
    <lineage>
        <taxon>Bacteria</taxon>
        <taxon>Pseudomonadati</taxon>
        <taxon>Thermodesulfobacteriota</taxon>
        <taxon>Desulfobacteria</taxon>
        <taxon>Desulfobacterales</taxon>
        <taxon>Desulfobacteraceae</taxon>
        <taxon>Desulforapulum</taxon>
    </lineage>
</organism>
<gene>
    <name evidence="8" type="ordered locus">HRM2_34190</name>
</gene>
<dbReference type="Proteomes" id="UP000000442">
    <property type="component" value="Chromosome"/>
</dbReference>
<feature type="transmembrane region" description="Helical" evidence="6">
    <location>
        <begin position="22"/>
        <end position="42"/>
    </location>
</feature>
<feature type="transmembrane region" description="Helical" evidence="6">
    <location>
        <begin position="100"/>
        <end position="120"/>
    </location>
</feature>
<dbReference type="HOGENOM" id="CLU_1145731_0_0_7"/>
<keyword evidence="2 6" id="KW-1003">Cell membrane</keyword>
<evidence type="ECO:0000259" key="7">
    <source>
        <dbReference type="Pfam" id="PF09335"/>
    </source>
</evidence>
<evidence type="ECO:0000256" key="1">
    <source>
        <dbReference type="ARBA" id="ARBA00004651"/>
    </source>
</evidence>
<feature type="transmembrane region" description="Helical" evidence="6">
    <location>
        <begin position="148"/>
        <end position="171"/>
    </location>
</feature>
<evidence type="ECO:0000313" key="9">
    <source>
        <dbReference type="Proteomes" id="UP000000442"/>
    </source>
</evidence>
<dbReference type="PANTHER" id="PTHR12677:SF59">
    <property type="entry name" value="GOLGI APPARATUS MEMBRANE PROTEIN TVP38-RELATED"/>
    <property type="match status" value="1"/>
</dbReference>
<keyword evidence="9" id="KW-1185">Reference proteome</keyword>